<feature type="compositionally biased region" description="Basic residues" evidence="2">
    <location>
        <begin position="88"/>
        <end position="99"/>
    </location>
</feature>
<organism evidence="4 5">
    <name type="scientific">Nematostella vectensis</name>
    <name type="common">Starlet sea anemone</name>
    <dbReference type="NCBI Taxonomy" id="45351"/>
    <lineage>
        <taxon>Eukaryota</taxon>
        <taxon>Metazoa</taxon>
        <taxon>Cnidaria</taxon>
        <taxon>Anthozoa</taxon>
        <taxon>Hexacorallia</taxon>
        <taxon>Actiniaria</taxon>
        <taxon>Edwardsiidae</taxon>
        <taxon>Nematostella</taxon>
    </lineage>
</organism>
<evidence type="ECO:0000256" key="2">
    <source>
        <dbReference type="SAM" id="MobiDB-lite"/>
    </source>
</evidence>
<dbReference type="eggNOG" id="ENOG502QWK8">
    <property type="taxonomic scope" value="Eukaryota"/>
</dbReference>
<dbReference type="STRING" id="45351.A7RRE3"/>
<dbReference type="GO" id="GO:0007268">
    <property type="term" value="P:chemical synaptic transmission"/>
    <property type="evidence" value="ECO:0007669"/>
    <property type="project" value="InterPro"/>
</dbReference>
<dbReference type="EMBL" id="DS469531">
    <property type="protein sequence ID" value="EDO45931.1"/>
    <property type="molecule type" value="Genomic_DNA"/>
</dbReference>
<dbReference type="Proteomes" id="UP000001593">
    <property type="component" value="Unassembled WGS sequence"/>
</dbReference>
<dbReference type="HOGENOM" id="CLU_307239_0_0_1"/>
<dbReference type="GO" id="GO:0097539">
    <property type="term" value="C:ciliary transition fiber"/>
    <property type="evidence" value="ECO:0000318"/>
    <property type="project" value="GO_Central"/>
</dbReference>
<keyword evidence="1" id="KW-0175">Coiled coil</keyword>
<protein>
    <submittedName>
        <fullName evidence="4">Uncharacterized protein</fullName>
    </submittedName>
</protein>
<feature type="coiled-coil region" evidence="1">
    <location>
        <begin position="363"/>
        <end position="477"/>
    </location>
</feature>
<accession>A7RRE3</accession>
<feature type="coiled-coil region" evidence="1">
    <location>
        <begin position="872"/>
        <end position="938"/>
    </location>
</feature>
<dbReference type="InParanoid" id="A7RRE3"/>
<dbReference type="GO" id="GO:0060271">
    <property type="term" value="P:cilium assembly"/>
    <property type="evidence" value="ECO:0000318"/>
    <property type="project" value="GO_Central"/>
</dbReference>
<keyword evidence="3" id="KW-0472">Membrane</keyword>
<feature type="transmembrane region" description="Helical" evidence="3">
    <location>
        <begin position="741"/>
        <end position="759"/>
    </location>
</feature>
<dbReference type="InterPro" id="IPR033545">
    <property type="entry name" value="CEP89"/>
</dbReference>
<evidence type="ECO:0000313" key="4">
    <source>
        <dbReference type="EMBL" id="EDO45931.1"/>
    </source>
</evidence>
<name>A7RRE3_NEMVE</name>
<feature type="transmembrane region" description="Helical" evidence="3">
    <location>
        <begin position="711"/>
        <end position="729"/>
    </location>
</feature>
<dbReference type="GO" id="GO:0005814">
    <property type="term" value="C:centriole"/>
    <property type="evidence" value="ECO:0000318"/>
    <property type="project" value="GO_Central"/>
</dbReference>
<dbReference type="AlphaFoldDB" id="A7RRE3"/>
<sequence length="963" mass="114016">MLSPRDHELAEIRQHEAQIVSLLDEQKMHQRQYEQMHQRQQQRLDDQARIFHRDRLALEEQQQALLQKLQAQEERSRQIEKELERGSTNKRSRGRKTRRPVNSSESQNLSDGIEGEDIAESVTDEVDAVPMRVRTKAAKEVHKASAKSLQDSEAYKLTQGRLQLLESEKSALGELNSSLQQENKALKQLATSLQKGPGGPSLILQQQVKDLQQENKHLRQTVHRLNVELSRYQAKYRPVLFEEVEGMALPRSGEPAPWLVNTRLLAPLFLAYDDRLKEKEEIIKTYDEELTSFKGRVNEVVKENQELHMRLSKSKPEALELDQWQQLQEQARLVVEENALLMEQQDIQEHKLKEMQRLHGQEVSKLSKRISKLESEKRRMQTEMDDLTRNHSNLMHQYEAVAAENGKKISMEDHVIALDEWRSLLEDLKVKKTSEEDELKSHQEAIQKEKNNLAVELADFKARVTQLERELEAYKKSQKYDIIFLLPEDSKDYNIDLLKPLPQFLPFNDFCMFNRKSERKALFLERKLEHIQDREITAQETLAQVLRVVRVHTKPYVCHVLRVVRVPTKPYVCHVLRVVHVPTKPYVYHVLRVVRVPTKPYVCHVLRVERVHTKPYVCHVLRVVRVHTKPYVCHVLRVVRVPTKPYVAMSYAWYVFLQSLMFAMSYAWFVFIQSLMFAMSYAWYVFIQSLMFAMSYAWYVFIQSLMFAMSYAWYVFLQSLMFAMSYAWYVFIQSLMFAMSYAWYVFLQSLMFAMSYAWYVFIQSLMFAMSYAWYVFIQSLMFAMSYAWYVFIQSLVCHVLRVARVHTKPYVCHVLRVVRVPTKPYVCHVLRVAEKTAEERDSYEKFAKSQTYEQKKVASIIRQGDINIMGLQERLKESKKKSNRKMANVTERLEEKDKEINSIKEHYERELNNLRALLREKNKQIEVMQGERRQVEEELDLVWQKADYDNKHMMESIRPSPRT</sequence>
<evidence type="ECO:0000313" key="5">
    <source>
        <dbReference type="Proteomes" id="UP000001593"/>
    </source>
</evidence>
<evidence type="ECO:0000256" key="3">
    <source>
        <dbReference type="SAM" id="Phobius"/>
    </source>
</evidence>
<reference evidence="4 5" key="1">
    <citation type="journal article" date="2007" name="Science">
        <title>Sea anemone genome reveals ancestral eumetazoan gene repertoire and genomic organization.</title>
        <authorList>
            <person name="Putnam N.H."/>
            <person name="Srivastava M."/>
            <person name="Hellsten U."/>
            <person name="Dirks B."/>
            <person name="Chapman J."/>
            <person name="Salamov A."/>
            <person name="Terry A."/>
            <person name="Shapiro H."/>
            <person name="Lindquist E."/>
            <person name="Kapitonov V.V."/>
            <person name="Jurka J."/>
            <person name="Genikhovich G."/>
            <person name="Grigoriev I.V."/>
            <person name="Lucas S.M."/>
            <person name="Steele R.E."/>
            <person name="Finnerty J.R."/>
            <person name="Technau U."/>
            <person name="Martindale M.Q."/>
            <person name="Rokhsar D.S."/>
        </authorList>
    </citation>
    <scope>NUCLEOTIDE SEQUENCE [LARGE SCALE GENOMIC DNA]</scope>
    <source>
        <strain evidence="5">CH2 X CH6</strain>
    </source>
</reference>
<feature type="region of interest" description="Disordered" evidence="2">
    <location>
        <begin position="74"/>
        <end position="119"/>
    </location>
</feature>
<feature type="transmembrane region" description="Helical" evidence="3">
    <location>
        <begin position="651"/>
        <end position="669"/>
    </location>
</feature>
<feature type="transmembrane region" description="Helical" evidence="3">
    <location>
        <begin position="771"/>
        <end position="791"/>
    </location>
</feature>
<evidence type="ECO:0000256" key="1">
    <source>
        <dbReference type="SAM" id="Coils"/>
    </source>
</evidence>
<feature type="compositionally biased region" description="Polar residues" evidence="2">
    <location>
        <begin position="100"/>
        <end position="110"/>
    </location>
</feature>
<dbReference type="PANTHER" id="PTHR36170">
    <property type="entry name" value="CENTROSOMAL PROTEIN OF 89 KDA"/>
    <property type="match status" value="1"/>
</dbReference>
<proteinExistence type="predicted"/>
<gene>
    <name evidence="4" type="ORF">NEMVEDRAFT_v1g240145</name>
</gene>
<keyword evidence="3" id="KW-1133">Transmembrane helix</keyword>
<feature type="compositionally biased region" description="Basic and acidic residues" evidence="2">
    <location>
        <begin position="74"/>
        <end position="87"/>
    </location>
</feature>
<keyword evidence="5" id="KW-1185">Reference proteome</keyword>
<keyword evidence="3" id="KW-0812">Transmembrane</keyword>
<dbReference type="GO" id="GO:0007005">
    <property type="term" value="P:mitochondrion organization"/>
    <property type="evidence" value="ECO:0000318"/>
    <property type="project" value="GO_Central"/>
</dbReference>
<dbReference type="PANTHER" id="PTHR36170:SF1">
    <property type="entry name" value="CENTROSOMAL PROTEIN OF 89 KDA"/>
    <property type="match status" value="1"/>
</dbReference>
<feature type="coiled-coil region" evidence="1">
    <location>
        <begin position="162"/>
        <end position="235"/>
    </location>
</feature>
<feature type="transmembrane region" description="Helical" evidence="3">
    <location>
        <begin position="681"/>
        <end position="699"/>
    </location>
</feature>
<dbReference type="GO" id="GO:0045202">
    <property type="term" value="C:synapse"/>
    <property type="evidence" value="ECO:0007669"/>
    <property type="project" value="GOC"/>
</dbReference>